<keyword evidence="2" id="KW-1185">Reference proteome</keyword>
<dbReference type="RefSeq" id="WP_146503021.1">
    <property type="nucleotide sequence ID" value="NZ_SJPG01000001.1"/>
</dbReference>
<proteinExistence type="predicted"/>
<dbReference type="OrthoDB" id="277270at2"/>
<organism evidence="1 2">
    <name type="scientific">Rubinisphaera italica</name>
    <dbReference type="NCBI Taxonomy" id="2527969"/>
    <lineage>
        <taxon>Bacteria</taxon>
        <taxon>Pseudomonadati</taxon>
        <taxon>Planctomycetota</taxon>
        <taxon>Planctomycetia</taxon>
        <taxon>Planctomycetales</taxon>
        <taxon>Planctomycetaceae</taxon>
        <taxon>Rubinisphaera</taxon>
    </lineage>
</organism>
<dbReference type="EMBL" id="SJPG01000001">
    <property type="protein sequence ID" value="TWT60977.1"/>
    <property type="molecule type" value="Genomic_DNA"/>
</dbReference>
<dbReference type="Proteomes" id="UP000316095">
    <property type="component" value="Unassembled WGS sequence"/>
</dbReference>
<sequence length="123" mass="13769">MLHPDRIWCIAEVASAEKLAKALTETTWCCCQAFKVSGHPRYIWLNDSTSPDGAQEYAVCQLGLAQGDIRQLESITFGWCDIDKALQFIRQTLNGEDDNNEWSRPVTATIQNAKEHGRCGHCA</sequence>
<accession>A0A5C5XCT7</accession>
<dbReference type="AlphaFoldDB" id="A0A5C5XCT7"/>
<comment type="caution">
    <text evidence="1">The sequence shown here is derived from an EMBL/GenBank/DDBJ whole genome shotgun (WGS) entry which is preliminary data.</text>
</comment>
<evidence type="ECO:0000313" key="2">
    <source>
        <dbReference type="Proteomes" id="UP000316095"/>
    </source>
</evidence>
<evidence type="ECO:0000313" key="1">
    <source>
        <dbReference type="EMBL" id="TWT60977.1"/>
    </source>
</evidence>
<name>A0A5C5XCT7_9PLAN</name>
<reference evidence="1 2" key="1">
    <citation type="submission" date="2019-02" db="EMBL/GenBank/DDBJ databases">
        <title>Deep-cultivation of Planctomycetes and their phenomic and genomic characterization uncovers novel biology.</title>
        <authorList>
            <person name="Wiegand S."/>
            <person name="Jogler M."/>
            <person name="Boedeker C."/>
            <person name="Pinto D."/>
            <person name="Vollmers J."/>
            <person name="Rivas-Marin E."/>
            <person name="Kohn T."/>
            <person name="Peeters S.H."/>
            <person name="Heuer A."/>
            <person name="Rast P."/>
            <person name="Oberbeckmann S."/>
            <person name="Bunk B."/>
            <person name="Jeske O."/>
            <person name="Meyerdierks A."/>
            <person name="Storesund J.E."/>
            <person name="Kallscheuer N."/>
            <person name="Luecker S."/>
            <person name="Lage O.M."/>
            <person name="Pohl T."/>
            <person name="Merkel B.J."/>
            <person name="Hornburger P."/>
            <person name="Mueller R.-W."/>
            <person name="Bruemmer F."/>
            <person name="Labrenz M."/>
            <person name="Spormann A.M."/>
            <person name="Op Den Camp H."/>
            <person name="Overmann J."/>
            <person name="Amann R."/>
            <person name="Jetten M.S.M."/>
            <person name="Mascher T."/>
            <person name="Medema M.H."/>
            <person name="Devos D.P."/>
            <person name="Kaster A.-K."/>
            <person name="Ovreas L."/>
            <person name="Rohde M."/>
            <person name="Galperin M.Y."/>
            <person name="Jogler C."/>
        </authorList>
    </citation>
    <scope>NUCLEOTIDE SEQUENCE [LARGE SCALE GENOMIC DNA]</scope>
    <source>
        <strain evidence="1 2">Pan54</strain>
    </source>
</reference>
<protein>
    <submittedName>
        <fullName evidence="1">Uncharacterized protein</fullName>
    </submittedName>
</protein>
<gene>
    <name evidence="1" type="ORF">Pan54_17090</name>
</gene>